<feature type="domain" description="N-acetyltransferase" evidence="1">
    <location>
        <begin position="4"/>
        <end position="157"/>
    </location>
</feature>
<evidence type="ECO:0000313" key="2">
    <source>
        <dbReference type="EMBL" id="OQP62228.1"/>
    </source>
</evidence>
<sequence>MADLQLRKTEIADLEQLFQFQIDEEAVFMAGFMSKGYDDKNAYIEKYKKFLSDPTINMRTIWLNESIVGSVAKYEMDGHAEITYWIDKKYWGQGIATRALNEFLNLEITRPIFGHAAFDNAGSQRVLEKCGFVMTGTDRGFALARNQVIEEFVYKLM</sequence>
<dbReference type="PANTHER" id="PTHR43328">
    <property type="entry name" value="ACETYLTRANSFERASE-RELATED"/>
    <property type="match status" value="1"/>
</dbReference>
<keyword evidence="2" id="KW-0808">Transferase</keyword>
<gene>
    <name evidence="2" type="ORF">A4R26_18300</name>
</gene>
<proteinExistence type="predicted"/>
<dbReference type="RefSeq" id="WP_081164017.1">
    <property type="nucleotide sequence ID" value="NZ_LWBP01000123.1"/>
</dbReference>
<dbReference type="AlphaFoldDB" id="A0A1V9FV97"/>
<dbReference type="InterPro" id="IPR016181">
    <property type="entry name" value="Acyl_CoA_acyltransferase"/>
</dbReference>
<reference evidence="3" key="1">
    <citation type="submission" date="2016-04" db="EMBL/GenBank/DDBJ databases">
        <authorList>
            <person name="Chen L."/>
            <person name="Zhuang W."/>
            <person name="Wang G."/>
        </authorList>
    </citation>
    <scope>NUCLEOTIDE SEQUENCE [LARGE SCALE GENOMIC DNA]</scope>
    <source>
        <strain evidence="3">208</strain>
    </source>
</reference>
<dbReference type="EMBL" id="LWBP01000123">
    <property type="protein sequence ID" value="OQP62228.1"/>
    <property type="molecule type" value="Genomic_DNA"/>
</dbReference>
<name>A0A1V9FV97_9BACT</name>
<evidence type="ECO:0000259" key="1">
    <source>
        <dbReference type="PROSITE" id="PS51186"/>
    </source>
</evidence>
<dbReference type="PANTHER" id="PTHR43328:SF1">
    <property type="entry name" value="N-ACETYLTRANSFERASE DOMAIN-CONTAINING PROTEIN"/>
    <property type="match status" value="1"/>
</dbReference>
<keyword evidence="3" id="KW-1185">Reference proteome</keyword>
<accession>A0A1V9FV97</accession>
<dbReference type="PROSITE" id="PS51186">
    <property type="entry name" value="GNAT"/>
    <property type="match status" value="1"/>
</dbReference>
<dbReference type="SUPFAM" id="SSF55729">
    <property type="entry name" value="Acyl-CoA N-acyltransferases (Nat)"/>
    <property type="match status" value="1"/>
</dbReference>
<dbReference type="Pfam" id="PF13302">
    <property type="entry name" value="Acetyltransf_3"/>
    <property type="match status" value="1"/>
</dbReference>
<dbReference type="Proteomes" id="UP000192276">
    <property type="component" value="Unassembled WGS sequence"/>
</dbReference>
<dbReference type="GO" id="GO:0016747">
    <property type="term" value="F:acyltransferase activity, transferring groups other than amino-acyl groups"/>
    <property type="evidence" value="ECO:0007669"/>
    <property type="project" value="InterPro"/>
</dbReference>
<protein>
    <submittedName>
        <fullName evidence="2">GNAT family N-acetyltransferase</fullName>
    </submittedName>
</protein>
<dbReference type="InterPro" id="IPR000182">
    <property type="entry name" value="GNAT_dom"/>
</dbReference>
<dbReference type="STRING" id="550983.A4R26_18300"/>
<organism evidence="2 3">
    <name type="scientific">Niastella populi</name>
    <dbReference type="NCBI Taxonomy" id="550983"/>
    <lineage>
        <taxon>Bacteria</taxon>
        <taxon>Pseudomonadati</taxon>
        <taxon>Bacteroidota</taxon>
        <taxon>Chitinophagia</taxon>
        <taxon>Chitinophagales</taxon>
        <taxon>Chitinophagaceae</taxon>
        <taxon>Niastella</taxon>
    </lineage>
</organism>
<dbReference type="Gene3D" id="3.40.630.30">
    <property type="match status" value="1"/>
</dbReference>
<comment type="caution">
    <text evidence="2">The sequence shown here is derived from an EMBL/GenBank/DDBJ whole genome shotgun (WGS) entry which is preliminary data.</text>
</comment>
<dbReference type="OrthoDB" id="9811523at2"/>
<evidence type="ECO:0000313" key="3">
    <source>
        <dbReference type="Proteomes" id="UP000192276"/>
    </source>
</evidence>